<dbReference type="EMBL" id="QOCE01000053">
    <property type="protein sequence ID" value="RBW49647.1"/>
    <property type="molecule type" value="Genomic_DNA"/>
</dbReference>
<evidence type="ECO:0000313" key="2">
    <source>
        <dbReference type="EMBL" id="RBW49647.1"/>
    </source>
</evidence>
<protein>
    <submittedName>
        <fullName evidence="2">Pilus assembly protein</fullName>
    </submittedName>
</protein>
<comment type="caution">
    <text evidence="2">The sequence shown here is derived from an EMBL/GenBank/DDBJ whole genome shotgun (WGS) entry which is preliminary data.</text>
</comment>
<reference evidence="2 3" key="1">
    <citation type="submission" date="2018-07" db="EMBL/GenBank/DDBJ databases">
        <title>Modular assembly of carbohydrate-degrading microbial communities in the ocean.</title>
        <authorList>
            <person name="Enke T.N."/>
            <person name="Datta M.S."/>
            <person name="Schwartzman J.A."/>
            <person name="Cermak N."/>
            <person name="Schmitz D.A."/>
            <person name="Barrere J."/>
            <person name="Cordero O.X."/>
        </authorList>
    </citation>
    <scope>NUCLEOTIDE SEQUENCE [LARGE SCALE GENOMIC DNA]</scope>
    <source>
        <strain evidence="2 3">C3M10</strain>
    </source>
</reference>
<evidence type="ECO:0000313" key="3">
    <source>
        <dbReference type="Proteomes" id="UP000252706"/>
    </source>
</evidence>
<dbReference type="OrthoDB" id="7876207at2"/>
<accession>A0A366WK43</accession>
<organism evidence="2 3">
    <name type="scientific">Phaeobacter gallaeciensis</name>
    <dbReference type="NCBI Taxonomy" id="60890"/>
    <lineage>
        <taxon>Bacteria</taxon>
        <taxon>Pseudomonadati</taxon>
        <taxon>Pseudomonadota</taxon>
        <taxon>Alphaproteobacteria</taxon>
        <taxon>Rhodobacterales</taxon>
        <taxon>Roseobacteraceae</taxon>
        <taxon>Phaeobacter</taxon>
    </lineage>
</organism>
<sequence>MKQSRFSRYIKSFARDTDGAVAVEFVILFPMLAWALMASYTFFDGYRQSAANLKAAYTISDLISRETQGIDETYIDSMQTLFSVMTRNPAGTTMRISVIKWNGRESKHVVKWSKVRGEFGDPLNNTTVLDIKDKLPNMPNQDNVILVETKDFYVPPFKVGITPKSLDNFVFTRPRFTDQVAWAS</sequence>
<keyword evidence="1" id="KW-0472">Membrane</keyword>
<keyword evidence="1" id="KW-1133">Transmembrane helix</keyword>
<feature type="transmembrane region" description="Helical" evidence="1">
    <location>
        <begin position="21"/>
        <end position="43"/>
    </location>
</feature>
<proteinExistence type="predicted"/>
<dbReference type="AlphaFoldDB" id="A0A366WK43"/>
<dbReference type="RefSeq" id="WP_113825816.1">
    <property type="nucleotide sequence ID" value="NZ_QOCE01000053.1"/>
</dbReference>
<gene>
    <name evidence="2" type="ORF">DS909_22435</name>
</gene>
<keyword evidence="1" id="KW-0812">Transmembrane</keyword>
<name>A0A366WK43_9RHOB</name>
<dbReference type="Proteomes" id="UP000252706">
    <property type="component" value="Unassembled WGS sequence"/>
</dbReference>
<evidence type="ECO:0000256" key="1">
    <source>
        <dbReference type="SAM" id="Phobius"/>
    </source>
</evidence>